<dbReference type="EMBL" id="FQVA01000001">
    <property type="protein sequence ID" value="SHE73069.1"/>
    <property type="molecule type" value="Genomic_DNA"/>
</dbReference>
<accession>A0A1M4VVS6</accession>
<dbReference type="STRING" id="494016.SAMN04487965_0529"/>
<keyword evidence="2" id="KW-1185">Reference proteome</keyword>
<dbReference type="AlphaFoldDB" id="A0A1M4VVS6"/>
<organism evidence="1 2">
    <name type="scientific">Microbulbifer donghaiensis</name>
    <dbReference type="NCBI Taxonomy" id="494016"/>
    <lineage>
        <taxon>Bacteria</taxon>
        <taxon>Pseudomonadati</taxon>
        <taxon>Pseudomonadota</taxon>
        <taxon>Gammaproteobacteria</taxon>
        <taxon>Cellvibrionales</taxon>
        <taxon>Microbulbiferaceae</taxon>
        <taxon>Microbulbifer</taxon>
    </lineage>
</organism>
<evidence type="ECO:0000313" key="2">
    <source>
        <dbReference type="Proteomes" id="UP000184170"/>
    </source>
</evidence>
<name>A0A1M4VVS6_9GAMM</name>
<reference evidence="2" key="1">
    <citation type="submission" date="2016-11" db="EMBL/GenBank/DDBJ databases">
        <authorList>
            <person name="Varghese N."/>
            <person name="Submissions S."/>
        </authorList>
    </citation>
    <scope>NUCLEOTIDE SEQUENCE [LARGE SCALE GENOMIC DNA]</scope>
    <source>
        <strain evidence="2">CGMCC 1.7063</strain>
    </source>
</reference>
<dbReference type="Proteomes" id="UP000184170">
    <property type="component" value="Unassembled WGS sequence"/>
</dbReference>
<evidence type="ECO:0000313" key="1">
    <source>
        <dbReference type="EMBL" id="SHE73069.1"/>
    </source>
</evidence>
<gene>
    <name evidence="1" type="ORF">SAMN04487965_0529</name>
</gene>
<proteinExistence type="predicted"/>
<protein>
    <submittedName>
        <fullName evidence="1">Uncharacterized protein</fullName>
    </submittedName>
</protein>
<sequence length="53" mass="6265">MTWCELRKMVGAERDWLAFERLFHHFAALIEGFHHSRAPSPSTPKRQTSRGRK</sequence>